<protein>
    <submittedName>
        <fullName evidence="2">Disease resistance protein</fullName>
    </submittedName>
</protein>
<keyword evidence="3" id="KW-1185">Reference proteome</keyword>
<dbReference type="Pfam" id="PF00931">
    <property type="entry name" value="NB-ARC"/>
    <property type="match status" value="1"/>
</dbReference>
<dbReference type="Proteomes" id="UP000325315">
    <property type="component" value="Unassembled WGS sequence"/>
</dbReference>
<gene>
    <name evidence="2" type="ORF">EPI10_022924</name>
</gene>
<accession>A0A5B6VTZ6</accession>
<evidence type="ECO:0000313" key="3">
    <source>
        <dbReference type="Proteomes" id="UP000325315"/>
    </source>
</evidence>
<dbReference type="AlphaFoldDB" id="A0A5B6VTZ6"/>
<proteinExistence type="predicted"/>
<evidence type="ECO:0000313" key="2">
    <source>
        <dbReference type="EMBL" id="KAA3472444.1"/>
    </source>
</evidence>
<evidence type="ECO:0000259" key="1">
    <source>
        <dbReference type="Pfam" id="PF00931"/>
    </source>
</evidence>
<name>A0A5B6VTZ6_9ROSI</name>
<sequence>MGRLDVVIWSTVSKEMSIAKLQKDIASQIKEMSIAKLQKDIASQIKVTFCGDECETRRARMLLEALSPKRRPEVSLDKVGIPKSSTGSKLVSTKRSFDVYRKMSCRAIKVKPLVKEESWKLFSEKQQSKGKMGEICKLESKVRASSFFSHGFLVNNVGKKEEVEELLEKGRFLDALDVDDVLWIGQVLPTSSLVVDTVEFKKN</sequence>
<dbReference type="GO" id="GO:0043531">
    <property type="term" value="F:ADP binding"/>
    <property type="evidence" value="ECO:0007669"/>
    <property type="project" value="InterPro"/>
</dbReference>
<reference evidence="3" key="1">
    <citation type="journal article" date="2019" name="Plant Biotechnol. J.">
        <title>Genome sequencing of the Australian wild diploid species Gossypium australe highlights disease resistance and delayed gland morphogenesis.</title>
        <authorList>
            <person name="Cai Y."/>
            <person name="Cai X."/>
            <person name="Wang Q."/>
            <person name="Wang P."/>
            <person name="Zhang Y."/>
            <person name="Cai C."/>
            <person name="Xu Y."/>
            <person name="Wang K."/>
            <person name="Zhou Z."/>
            <person name="Wang C."/>
            <person name="Geng S."/>
            <person name="Li B."/>
            <person name="Dong Q."/>
            <person name="Hou Y."/>
            <person name="Wang H."/>
            <person name="Ai P."/>
            <person name="Liu Z."/>
            <person name="Yi F."/>
            <person name="Sun M."/>
            <person name="An G."/>
            <person name="Cheng J."/>
            <person name="Zhang Y."/>
            <person name="Shi Q."/>
            <person name="Xie Y."/>
            <person name="Shi X."/>
            <person name="Chang Y."/>
            <person name="Huang F."/>
            <person name="Chen Y."/>
            <person name="Hong S."/>
            <person name="Mi L."/>
            <person name="Sun Q."/>
            <person name="Zhang L."/>
            <person name="Zhou B."/>
            <person name="Peng R."/>
            <person name="Zhang X."/>
            <person name="Liu F."/>
        </authorList>
    </citation>
    <scope>NUCLEOTIDE SEQUENCE [LARGE SCALE GENOMIC DNA]</scope>
    <source>
        <strain evidence="3">cv. PA1801</strain>
    </source>
</reference>
<comment type="caution">
    <text evidence="2">The sequence shown here is derived from an EMBL/GenBank/DDBJ whole genome shotgun (WGS) entry which is preliminary data.</text>
</comment>
<dbReference type="OrthoDB" id="988845at2759"/>
<feature type="domain" description="NB-ARC" evidence="1">
    <location>
        <begin position="3"/>
        <end position="126"/>
    </location>
</feature>
<dbReference type="InterPro" id="IPR002182">
    <property type="entry name" value="NB-ARC"/>
</dbReference>
<dbReference type="EMBL" id="SMMG02000005">
    <property type="protein sequence ID" value="KAA3472444.1"/>
    <property type="molecule type" value="Genomic_DNA"/>
</dbReference>
<organism evidence="2 3">
    <name type="scientific">Gossypium australe</name>
    <dbReference type="NCBI Taxonomy" id="47621"/>
    <lineage>
        <taxon>Eukaryota</taxon>
        <taxon>Viridiplantae</taxon>
        <taxon>Streptophyta</taxon>
        <taxon>Embryophyta</taxon>
        <taxon>Tracheophyta</taxon>
        <taxon>Spermatophyta</taxon>
        <taxon>Magnoliopsida</taxon>
        <taxon>eudicotyledons</taxon>
        <taxon>Gunneridae</taxon>
        <taxon>Pentapetalae</taxon>
        <taxon>rosids</taxon>
        <taxon>malvids</taxon>
        <taxon>Malvales</taxon>
        <taxon>Malvaceae</taxon>
        <taxon>Malvoideae</taxon>
        <taxon>Gossypium</taxon>
    </lineage>
</organism>